<organism evidence="3 5">
    <name type="scientific">Devosia psychrophila</name>
    <dbReference type="NCBI Taxonomy" id="728005"/>
    <lineage>
        <taxon>Bacteria</taxon>
        <taxon>Pseudomonadati</taxon>
        <taxon>Pseudomonadota</taxon>
        <taxon>Alphaproteobacteria</taxon>
        <taxon>Hyphomicrobiales</taxon>
        <taxon>Devosiaceae</taxon>
        <taxon>Devosia</taxon>
    </lineage>
</organism>
<reference evidence="2 4" key="1">
    <citation type="submission" date="2015-03" db="EMBL/GenBank/DDBJ databases">
        <authorList>
            <person name="Lepp D."/>
            <person name="Hassan Y.I."/>
            <person name="Li X.-Z."/>
            <person name="Zhou T."/>
        </authorList>
    </citation>
    <scope>NUCLEOTIDE SEQUENCE [LARGE SCALE GENOMIC DNA]</scope>
    <source>
        <strain evidence="2 4">Cr7-05</strain>
    </source>
</reference>
<keyword evidence="1" id="KW-0472">Membrane</keyword>
<evidence type="ECO:0000313" key="4">
    <source>
        <dbReference type="Proteomes" id="UP000033519"/>
    </source>
</evidence>
<evidence type="ECO:0008006" key="6">
    <source>
        <dbReference type="Google" id="ProtNLM"/>
    </source>
</evidence>
<sequence>MAISAKRTIRAARQDGEDITEALLDQIAVLRREIAEISDAVNDYSGHAFSDVQHNAVALAKEVRHQGSIALRQANKQAHVAGKAVQENPIPVIAVLGTIALLSALLFTRD</sequence>
<dbReference type="EMBL" id="LAPV01000009">
    <property type="protein sequence ID" value="KKC34860.1"/>
    <property type="molecule type" value="Genomic_DNA"/>
</dbReference>
<dbReference type="OrthoDB" id="7949641at2"/>
<gene>
    <name evidence="3" type="ORF">SAMN04488059_102164</name>
    <name evidence="2" type="ORF">WH91_01165</name>
</gene>
<keyword evidence="1" id="KW-1133">Transmembrane helix</keyword>
<dbReference type="Proteomes" id="UP000182258">
    <property type="component" value="Unassembled WGS sequence"/>
</dbReference>
<evidence type="ECO:0000313" key="2">
    <source>
        <dbReference type="EMBL" id="KKC34860.1"/>
    </source>
</evidence>
<dbReference type="AlphaFoldDB" id="A0A0F5Q1V8"/>
<name>A0A0F5Q1V8_9HYPH</name>
<evidence type="ECO:0000256" key="1">
    <source>
        <dbReference type="SAM" id="Phobius"/>
    </source>
</evidence>
<keyword evidence="4" id="KW-1185">Reference proteome</keyword>
<dbReference type="EMBL" id="FOMB01000002">
    <property type="protein sequence ID" value="SFC10947.1"/>
    <property type="molecule type" value="Genomic_DNA"/>
</dbReference>
<accession>A0A0F5Q1V8</accession>
<dbReference type="RefSeq" id="WP_046169158.1">
    <property type="nucleotide sequence ID" value="NZ_FOMB01000002.1"/>
</dbReference>
<evidence type="ECO:0000313" key="5">
    <source>
        <dbReference type="Proteomes" id="UP000182258"/>
    </source>
</evidence>
<reference evidence="3 5" key="2">
    <citation type="submission" date="2016-10" db="EMBL/GenBank/DDBJ databases">
        <authorList>
            <person name="de Groot N.N."/>
        </authorList>
    </citation>
    <scope>NUCLEOTIDE SEQUENCE [LARGE SCALE GENOMIC DNA]</scope>
    <source>
        <strain evidence="3 5">CGMCC 1.10210</strain>
    </source>
</reference>
<feature type="transmembrane region" description="Helical" evidence="1">
    <location>
        <begin position="90"/>
        <end position="108"/>
    </location>
</feature>
<evidence type="ECO:0000313" key="3">
    <source>
        <dbReference type="EMBL" id="SFC10947.1"/>
    </source>
</evidence>
<proteinExistence type="predicted"/>
<dbReference type="Proteomes" id="UP000033519">
    <property type="component" value="Unassembled WGS sequence"/>
</dbReference>
<dbReference type="PATRIC" id="fig|728005.3.peg.4291"/>
<dbReference type="STRING" id="728005.SAMN04488059_102164"/>
<keyword evidence="1" id="KW-0812">Transmembrane</keyword>
<protein>
    <recommendedName>
        <fullName evidence="6">Membrane-anchored ribosome-binding protein, inhibits growth in stationary phase, ElaB/YqjD/DUF883 family</fullName>
    </recommendedName>
</protein>